<keyword evidence="6" id="KW-1185">Reference proteome</keyword>
<dbReference type="EMBL" id="JBHUKR010000011">
    <property type="protein sequence ID" value="MFD2419390.1"/>
    <property type="molecule type" value="Genomic_DNA"/>
</dbReference>
<dbReference type="PANTHER" id="PTHR30061">
    <property type="entry name" value="MALTOSE-BINDING PERIPLASMIC PROTEIN"/>
    <property type="match status" value="1"/>
</dbReference>
<evidence type="ECO:0000256" key="3">
    <source>
        <dbReference type="ARBA" id="ARBA00022729"/>
    </source>
</evidence>
<comment type="similarity">
    <text evidence="1">Belongs to the bacterial solute-binding protein 1 family.</text>
</comment>
<sequence length="434" mass="46061">MRSPKTAAIMVALSLIVGVVTACSSSSSGDGKTLTYWASNQSTSLDADRKILQPELDKFEKQTGIHVNLEVIPWSDLLNRILAATTSGQGPDVLNIGNTWSASLQATGAFQKFDAATLAKVGGKDKFLASSMTATGAPGQDPAAVPLYGLAYALFYNKKMFSDAHLNPPTTWQELLDDAKRLTDPAKSQWGIAVQGASYTEGAHFAFMFGRQHGAQLFNGTQPQFDSPEMVAGIKQYTDLITSGVANPSDAQAQNQTNTTGQFAAGKAAMIMMQNNAAATLKTQNMDESQYGVVPIPTIDPLPAGGKPVSSHVAGIDITAFAGSQNSEGALKFINFMTSLDEQKVLNAQLGSLPVVKDAYNDPQFSTPAISTYRKVLADRAESMPMIPQESQFETLIGNAVKDLLAQAAVGQKPDDNAIKAKLTTANQQMRSGG</sequence>
<organism evidence="5 6">
    <name type="scientific">Amycolatopsis pigmentata</name>
    <dbReference type="NCBI Taxonomy" id="450801"/>
    <lineage>
        <taxon>Bacteria</taxon>
        <taxon>Bacillati</taxon>
        <taxon>Actinomycetota</taxon>
        <taxon>Actinomycetes</taxon>
        <taxon>Pseudonocardiales</taxon>
        <taxon>Pseudonocardiaceae</taxon>
        <taxon>Amycolatopsis</taxon>
    </lineage>
</organism>
<gene>
    <name evidence="5" type="ORF">ACFSXZ_23955</name>
</gene>
<feature type="chain" id="PRO_5047227209" evidence="4">
    <location>
        <begin position="23"/>
        <end position="434"/>
    </location>
</feature>
<protein>
    <submittedName>
        <fullName evidence="5">ABC transporter substrate-binding protein</fullName>
    </submittedName>
</protein>
<dbReference type="Proteomes" id="UP001597417">
    <property type="component" value="Unassembled WGS sequence"/>
</dbReference>
<proteinExistence type="inferred from homology"/>
<dbReference type="CDD" id="cd13585">
    <property type="entry name" value="PBP2_TMBP_like"/>
    <property type="match status" value="1"/>
</dbReference>
<keyword evidence="2" id="KW-0813">Transport</keyword>
<accession>A0ABW5FXM7</accession>
<feature type="signal peptide" evidence="4">
    <location>
        <begin position="1"/>
        <end position="22"/>
    </location>
</feature>
<dbReference type="SUPFAM" id="SSF53850">
    <property type="entry name" value="Periplasmic binding protein-like II"/>
    <property type="match status" value="1"/>
</dbReference>
<dbReference type="Gene3D" id="3.40.190.10">
    <property type="entry name" value="Periplasmic binding protein-like II"/>
    <property type="match status" value="1"/>
</dbReference>
<evidence type="ECO:0000256" key="4">
    <source>
        <dbReference type="SAM" id="SignalP"/>
    </source>
</evidence>
<evidence type="ECO:0000313" key="6">
    <source>
        <dbReference type="Proteomes" id="UP001597417"/>
    </source>
</evidence>
<dbReference type="PROSITE" id="PS51257">
    <property type="entry name" value="PROKAR_LIPOPROTEIN"/>
    <property type="match status" value="1"/>
</dbReference>
<evidence type="ECO:0000313" key="5">
    <source>
        <dbReference type="EMBL" id="MFD2419390.1"/>
    </source>
</evidence>
<evidence type="ECO:0000256" key="1">
    <source>
        <dbReference type="ARBA" id="ARBA00008520"/>
    </source>
</evidence>
<keyword evidence="3 4" id="KW-0732">Signal</keyword>
<dbReference type="RefSeq" id="WP_378267382.1">
    <property type="nucleotide sequence ID" value="NZ_JBHUKR010000011.1"/>
</dbReference>
<comment type="caution">
    <text evidence="5">The sequence shown here is derived from an EMBL/GenBank/DDBJ whole genome shotgun (WGS) entry which is preliminary data.</text>
</comment>
<name>A0ABW5FXM7_9PSEU</name>
<evidence type="ECO:0000256" key="2">
    <source>
        <dbReference type="ARBA" id="ARBA00022448"/>
    </source>
</evidence>
<dbReference type="PANTHER" id="PTHR30061:SF50">
    <property type="entry name" value="MALTOSE_MALTODEXTRIN-BINDING PERIPLASMIC PROTEIN"/>
    <property type="match status" value="1"/>
</dbReference>
<dbReference type="Pfam" id="PF01547">
    <property type="entry name" value="SBP_bac_1"/>
    <property type="match status" value="1"/>
</dbReference>
<reference evidence="6" key="1">
    <citation type="journal article" date="2019" name="Int. J. Syst. Evol. Microbiol.">
        <title>The Global Catalogue of Microorganisms (GCM) 10K type strain sequencing project: providing services to taxonomists for standard genome sequencing and annotation.</title>
        <authorList>
            <consortium name="The Broad Institute Genomics Platform"/>
            <consortium name="The Broad Institute Genome Sequencing Center for Infectious Disease"/>
            <person name="Wu L."/>
            <person name="Ma J."/>
        </authorList>
    </citation>
    <scope>NUCLEOTIDE SEQUENCE [LARGE SCALE GENOMIC DNA]</scope>
    <source>
        <strain evidence="6">CGMCC 4.7645</strain>
    </source>
</reference>
<dbReference type="InterPro" id="IPR006059">
    <property type="entry name" value="SBP"/>
</dbReference>